<name>A0A9P8JJ40_AURME</name>
<protein>
    <submittedName>
        <fullName evidence="1">Uncharacterized protein</fullName>
    </submittedName>
</protein>
<dbReference type="EMBL" id="JAHFXS010006229">
    <property type="protein sequence ID" value="KAG9933990.1"/>
    <property type="molecule type" value="Genomic_DNA"/>
</dbReference>
<accession>A0A9P8JJ40</accession>
<organism evidence="1 2">
    <name type="scientific">Aureobasidium melanogenum</name>
    <name type="common">Aureobasidium pullulans var. melanogenum</name>
    <dbReference type="NCBI Taxonomy" id="46634"/>
    <lineage>
        <taxon>Eukaryota</taxon>
        <taxon>Fungi</taxon>
        <taxon>Dikarya</taxon>
        <taxon>Ascomycota</taxon>
        <taxon>Pezizomycotina</taxon>
        <taxon>Dothideomycetes</taxon>
        <taxon>Dothideomycetidae</taxon>
        <taxon>Dothideales</taxon>
        <taxon>Saccotheciaceae</taxon>
        <taxon>Aureobasidium</taxon>
    </lineage>
</organism>
<sequence length="242" mass="28722">MSISVSEFETRLRETLIANNGRLPMPDRFNIVLNIEKSLQQDEHQTWGFVIYRCTYTSDADWAEFMRRFRTRTEEALEYFERKYLMDAKLNFTVIEDRDMFESASTSTVREHFKRWVMDAPLREQGRGAGRSPRYKYCIHVDSTSVHSVLQDSPAEGRHNSTEGFVNLIDKGWKLDSDNWDEWDELDPSSNEPNEPIESVQLWDVGWMRVRYHSVMVEMYNSLRNGAVWNREYRRPPRVADC</sequence>
<keyword evidence="2" id="KW-1185">Reference proteome</keyword>
<feature type="non-terminal residue" evidence="1">
    <location>
        <position position="242"/>
    </location>
</feature>
<proteinExistence type="predicted"/>
<evidence type="ECO:0000313" key="2">
    <source>
        <dbReference type="Proteomes" id="UP000729357"/>
    </source>
</evidence>
<evidence type="ECO:0000313" key="1">
    <source>
        <dbReference type="EMBL" id="KAG9933990.1"/>
    </source>
</evidence>
<reference evidence="1" key="1">
    <citation type="journal article" date="2021" name="J Fungi (Basel)">
        <title>Virulence traits and population genomics of the black yeast Aureobasidium melanogenum.</title>
        <authorList>
            <person name="Cernosa A."/>
            <person name="Sun X."/>
            <person name="Gostincar C."/>
            <person name="Fang C."/>
            <person name="Gunde-Cimerman N."/>
            <person name="Song Z."/>
        </authorList>
    </citation>
    <scope>NUCLEOTIDE SEQUENCE</scope>
    <source>
        <strain evidence="1">EXF-9298</strain>
    </source>
</reference>
<dbReference type="Proteomes" id="UP000729357">
    <property type="component" value="Unassembled WGS sequence"/>
</dbReference>
<comment type="caution">
    <text evidence="1">The sequence shown here is derived from an EMBL/GenBank/DDBJ whole genome shotgun (WGS) entry which is preliminary data.</text>
</comment>
<dbReference type="AlphaFoldDB" id="A0A9P8JJ40"/>
<reference evidence="1" key="2">
    <citation type="submission" date="2021-08" db="EMBL/GenBank/DDBJ databases">
        <authorList>
            <person name="Gostincar C."/>
            <person name="Sun X."/>
            <person name="Song Z."/>
            <person name="Gunde-Cimerman N."/>
        </authorList>
    </citation>
    <scope>NUCLEOTIDE SEQUENCE</scope>
    <source>
        <strain evidence="1">EXF-9298</strain>
    </source>
</reference>
<gene>
    <name evidence="1" type="ORF">KCU98_g20154</name>
</gene>